<dbReference type="OrthoDB" id="5185789at2"/>
<dbReference type="InterPro" id="IPR019587">
    <property type="entry name" value="Polyketide_cyclase/dehydratase"/>
</dbReference>
<name>A0A344LJ04_9PSEU</name>
<dbReference type="Pfam" id="PF10604">
    <property type="entry name" value="Polyketide_cyc2"/>
    <property type="match status" value="1"/>
</dbReference>
<accession>A0A344LJ04</accession>
<reference evidence="1 2" key="1">
    <citation type="submission" date="2016-04" db="EMBL/GenBank/DDBJ databases">
        <title>Complete genome sequence and analysis of deep-sea sediment isolate, Amycolatopsis sp. WP1.</title>
        <authorList>
            <person name="Wang H."/>
            <person name="Chen S."/>
            <person name="Wu Q."/>
        </authorList>
    </citation>
    <scope>NUCLEOTIDE SEQUENCE [LARGE SCALE GENOMIC DNA]</scope>
    <source>
        <strain evidence="1 2">WP1</strain>
    </source>
</reference>
<dbReference type="InterPro" id="IPR023393">
    <property type="entry name" value="START-like_dom_sf"/>
</dbReference>
<evidence type="ECO:0000313" key="2">
    <source>
        <dbReference type="Proteomes" id="UP000250434"/>
    </source>
</evidence>
<organism evidence="1 2">
    <name type="scientific">Amycolatopsis albispora</name>
    <dbReference type="NCBI Taxonomy" id="1804986"/>
    <lineage>
        <taxon>Bacteria</taxon>
        <taxon>Bacillati</taxon>
        <taxon>Actinomycetota</taxon>
        <taxon>Actinomycetes</taxon>
        <taxon>Pseudonocardiales</taxon>
        <taxon>Pseudonocardiaceae</taxon>
        <taxon>Amycolatopsis</taxon>
    </lineage>
</organism>
<dbReference type="Proteomes" id="UP000250434">
    <property type="component" value="Chromosome"/>
</dbReference>
<dbReference type="RefSeq" id="WP_113697101.1">
    <property type="nucleotide sequence ID" value="NZ_CP015163.1"/>
</dbReference>
<gene>
    <name evidence="1" type="ORF">A4R43_40960</name>
</gene>
<dbReference type="SUPFAM" id="SSF55961">
    <property type="entry name" value="Bet v1-like"/>
    <property type="match status" value="1"/>
</dbReference>
<dbReference type="CDD" id="cd07821">
    <property type="entry name" value="PYR_PYL_RCAR_like"/>
    <property type="match status" value="1"/>
</dbReference>
<dbReference type="Gene3D" id="3.30.530.20">
    <property type="match status" value="1"/>
</dbReference>
<dbReference type="EMBL" id="CP015163">
    <property type="protein sequence ID" value="AXB48028.1"/>
    <property type="molecule type" value="Genomic_DNA"/>
</dbReference>
<proteinExistence type="predicted"/>
<evidence type="ECO:0008006" key="3">
    <source>
        <dbReference type="Google" id="ProtNLM"/>
    </source>
</evidence>
<evidence type="ECO:0000313" key="1">
    <source>
        <dbReference type="EMBL" id="AXB48028.1"/>
    </source>
</evidence>
<sequence length="143" mass="16043">MARKVIDLRSQFAATPAQLYAVLRDGARWPELTPLGSFELHRPGETEPEGVGAVRVFRTPPFASYEQIVELEPNRRFSYTLLRGFPLRDYRVDAVLTPVGGGTELHWHCEFSPKIPGTGWFYRWFFGYFHAKAVAGLGAGATA</sequence>
<dbReference type="KEGG" id="aab:A4R43_40960"/>
<protein>
    <recommendedName>
        <fullName evidence="3">Polyketide cyclase</fullName>
    </recommendedName>
</protein>
<keyword evidence="2" id="KW-1185">Reference proteome</keyword>
<dbReference type="AlphaFoldDB" id="A0A344LJ04"/>